<feature type="compositionally biased region" description="Polar residues" evidence="11">
    <location>
        <begin position="313"/>
        <end position="326"/>
    </location>
</feature>
<feature type="compositionally biased region" description="Basic and acidic residues" evidence="11">
    <location>
        <begin position="273"/>
        <end position="297"/>
    </location>
</feature>
<evidence type="ECO:0000256" key="11">
    <source>
        <dbReference type="SAM" id="MobiDB-lite"/>
    </source>
</evidence>
<dbReference type="FunCoup" id="A0A7R8UTB4">
    <property type="interactions" value="79"/>
</dbReference>
<name>A0A7R8UTB4_HERIL</name>
<dbReference type="OMA" id="GTWVTTF"/>
<evidence type="ECO:0000256" key="6">
    <source>
        <dbReference type="ARBA" id="ARBA00023040"/>
    </source>
</evidence>
<dbReference type="CDD" id="cd15210">
    <property type="entry name" value="7tmA_GPR84-like"/>
    <property type="match status" value="1"/>
</dbReference>
<keyword evidence="5 12" id="KW-1133">Transmembrane helix</keyword>
<evidence type="ECO:0000256" key="7">
    <source>
        <dbReference type="ARBA" id="ARBA00023136"/>
    </source>
</evidence>
<feature type="transmembrane region" description="Helical" evidence="12">
    <location>
        <begin position="523"/>
        <end position="546"/>
    </location>
</feature>
<dbReference type="InterPro" id="IPR000276">
    <property type="entry name" value="GPCR_Rhodpsn"/>
</dbReference>
<dbReference type="PANTHER" id="PTHR24228:SF74">
    <property type="entry name" value="G-PROTEIN COUPLED RECEPTORS FAMILY 1 PROFILE DOMAIN-CONTAINING PROTEIN"/>
    <property type="match status" value="1"/>
</dbReference>
<gene>
    <name evidence="14" type="ORF">HERILL_LOCUS9382</name>
</gene>
<dbReference type="SUPFAM" id="SSF81321">
    <property type="entry name" value="Family A G protein-coupled receptor-like"/>
    <property type="match status" value="1"/>
</dbReference>
<accession>A0A7R8UTB4</accession>
<dbReference type="PROSITE" id="PS50262">
    <property type="entry name" value="G_PROTEIN_RECEP_F1_2"/>
    <property type="match status" value="1"/>
</dbReference>
<keyword evidence="6 10" id="KW-0297">G-protein coupled receptor</keyword>
<evidence type="ECO:0000256" key="12">
    <source>
        <dbReference type="SAM" id="Phobius"/>
    </source>
</evidence>
<keyword evidence="3" id="KW-1003">Cell membrane</keyword>
<dbReference type="PRINTS" id="PR00237">
    <property type="entry name" value="GPCRRHODOPSN"/>
</dbReference>
<feature type="region of interest" description="Disordered" evidence="11">
    <location>
        <begin position="260"/>
        <end position="326"/>
    </location>
</feature>
<dbReference type="AlphaFoldDB" id="A0A7R8UTB4"/>
<keyword evidence="8 10" id="KW-0675">Receptor</keyword>
<evidence type="ECO:0000256" key="4">
    <source>
        <dbReference type="ARBA" id="ARBA00022692"/>
    </source>
</evidence>
<feature type="region of interest" description="Disordered" evidence="11">
    <location>
        <begin position="350"/>
        <end position="388"/>
    </location>
</feature>
<dbReference type="EMBL" id="LR899012">
    <property type="protein sequence ID" value="CAD7086622.1"/>
    <property type="molecule type" value="Genomic_DNA"/>
</dbReference>
<dbReference type="Proteomes" id="UP000594454">
    <property type="component" value="Chromosome 4"/>
</dbReference>
<dbReference type="Gene3D" id="1.20.1070.10">
    <property type="entry name" value="Rhodopsin 7-helix transmembrane proteins"/>
    <property type="match status" value="2"/>
</dbReference>
<dbReference type="SMART" id="SM01381">
    <property type="entry name" value="7TM_GPCR_Srsx"/>
    <property type="match status" value="1"/>
</dbReference>
<evidence type="ECO:0000256" key="1">
    <source>
        <dbReference type="ARBA" id="ARBA00004651"/>
    </source>
</evidence>
<evidence type="ECO:0000259" key="13">
    <source>
        <dbReference type="PROSITE" id="PS50262"/>
    </source>
</evidence>
<evidence type="ECO:0000256" key="3">
    <source>
        <dbReference type="ARBA" id="ARBA00022475"/>
    </source>
</evidence>
<keyword evidence="7 12" id="KW-0472">Membrane</keyword>
<dbReference type="GO" id="GO:0004930">
    <property type="term" value="F:G protein-coupled receptor activity"/>
    <property type="evidence" value="ECO:0007669"/>
    <property type="project" value="UniProtKB-KW"/>
</dbReference>
<comment type="similarity">
    <text evidence="2 10">Belongs to the G-protein coupled receptor 1 family.</text>
</comment>
<feature type="region of interest" description="Disordered" evidence="11">
    <location>
        <begin position="429"/>
        <end position="449"/>
    </location>
</feature>
<feature type="transmembrane region" description="Helical" evidence="12">
    <location>
        <begin position="53"/>
        <end position="80"/>
    </location>
</feature>
<evidence type="ECO:0000256" key="8">
    <source>
        <dbReference type="ARBA" id="ARBA00023170"/>
    </source>
</evidence>
<evidence type="ECO:0000256" key="2">
    <source>
        <dbReference type="ARBA" id="ARBA00010663"/>
    </source>
</evidence>
<evidence type="ECO:0000313" key="14">
    <source>
        <dbReference type="EMBL" id="CAD7086622.1"/>
    </source>
</evidence>
<protein>
    <recommendedName>
        <fullName evidence="13">G-protein coupled receptors family 1 profile domain-containing protein</fullName>
    </recommendedName>
</protein>
<feature type="transmembrane region" description="Helical" evidence="12">
    <location>
        <begin position="220"/>
        <end position="242"/>
    </location>
</feature>
<feature type="transmembrane region" description="Helical" evidence="12">
    <location>
        <begin position="170"/>
        <end position="190"/>
    </location>
</feature>
<sequence>MDDDVVFPSVLVNVTDTLGIDATLASSTSSSVNHLVNATAGTEELFHGYSPALLTFASAACICFMLVGVPGNLITIIALARCKKVRNATAVFIINLSLSDLLFCCFNLPLATSTFWYNAWIHGNLLCRFFPLMRYGLLAVSLFTVLAITINRYVMIGHPRIYPRVYRHRYLGIMVTATWLCAFLTLIPTWRGIWGKFGLDHSIGSCSILPDENDRSPKEFLFMMAFMVPCLCIIICYARIFYIVRKTAMRTHEPATVNNSVRMMSGKNVRTQKAMDDANHSDRQLIEKSSKTSKEENSENSSSLSNYGGYPHSATQLAAGSNPNIQRSRPYLSKFREEELKFIDTSVDSELPPSLSALRRDRQREGTPSSNVSSTHAAIVSSSHKNQKLNEIDSAVEDSTSSSDNAQVYHIAQNNEVLNQLLPVQVEPSSSSGIDIPVEPESPPKRRTFKKSFSASIKRVAKRNCHNVSAMNTSGASILYPGRMSQKDRRLLKMILVIFLSFVICHLPITVTKIYKGATDVHFFNIMGYLLIFLTTCVNPIIYVVMSSEYRQAYWSLLSCRKSVSRSSGKNLAVARSDRRGNGAA</sequence>
<organism evidence="14 15">
    <name type="scientific">Hermetia illucens</name>
    <name type="common">Black soldier fly</name>
    <dbReference type="NCBI Taxonomy" id="343691"/>
    <lineage>
        <taxon>Eukaryota</taxon>
        <taxon>Metazoa</taxon>
        <taxon>Ecdysozoa</taxon>
        <taxon>Arthropoda</taxon>
        <taxon>Hexapoda</taxon>
        <taxon>Insecta</taxon>
        <taxon>Pterygota</taxon>
        <taxon>Neoptera</taxon>
        <taxon>Endopterygota</taxon>
        <taxon>Diptera</taxon>
        <taxon>Brachycera</taxon>
        <taxon>Stratiomyomorpha</taxon>
        <taxon>Stratiomyidae</taxon>
        <taxon>Hermetiinae</taxon>
        <taxon>Hermetia</taxon>
    </lineage>
</organism>
<evidence type="ECO:0000313" key="15">
    <source>
        <dbReference type="Proteomes" id="UP000594454"/>
    </source>
</evidence>
<keyword evidence="9 10" id="KW-0807">Transducer</keyword>
<dbReference type="EMBL" id="LR899012">
    <property type="protein sequence ID" value="CAD7086624.1"/>
    <property type="molecule type" value="Genomic_DNA"/>
</dbReference>
<feature type="compositionally biased region" description="Polar residues" evidence="11">
    <location>
        <begin position="366"/>
        <end position="384"/>
    </location>
</feature>
<dbReference type="GO" id="GO:0005886">
    <property type="term" value="C:plasma membrane"/>
    <property type="evidence" value="ECO:0007669"/>
    <property type="project" value="UniProtKB-SubCell"/>
</dbReference>
<keyword evidence="15" id="KW-1185">Reference proteome</keyword>
<feature type="transmembrane region" description="Helical" evidence="12">
    <location>
        <begin position="491"/>
        <end position="511"/>
    </location>
</feature>
<dbReference type="EMBL" id="LR899012">
    <property type="protein sequence ID" value="CAD7086623.1"/>
    <property type="molecule type" value="Genomic_DNA"/>
</dbReference>
<dbReference type="OrthoDB" id="10044919at2759"/>
<evidence type="ECO:0000256" key="9">
    <source>
        <dbReference type="ARBA" id="ARBA00023224"/>
    </source>
</evidence>
<evidence type="ECO:0000256" key="5">
    <source>
        <dbReference type="ARBA" id="ARBA00022989"/>
    </source>
</evidence>
<dbReference type="PANTHER" id="PTHR24228">
    <property type="entry name" value="B2 BRADYKININ RECEPTOR/ANGIOTENSIN II RECEPTOR"/>
    <property type="match status" value="1"/>
</dbReference>
<proteinExistence type="inferred from homology"/>
<evidence type="ECO:0000256" key="10">
    <source>
        <dbReference type="RuleBase" id="RU000688"/>
    </source>
</evidence>
<feature type="domain" description="G-protein coupled receptors family 1 profile" evidence="13">
    <location>
        <begin position="71"/>
        <end position="543"/>
    </location>
</feature>
<dbReference type="InParanoid" id="A0A7R8UTB4"/>
<dbReference type="InterPro" id="IPR017452">
    <property type="entry name" value="GPCR_Rhodpsn_7TM"/>
</dbReference>
<reference evidence="14 15" key="1">
    <citation type="submission" date="2020-11" db="EMBL/GenBank/DDBJ databases">
        <authorList>
            <person name="Wallbank WR R."/>
            <person name="Pardo Diaz C."/>
            <person name="Kozak K."/>
            <person name="Martin S."/>
            <person name="Jiggins C."/>
            <person name="Moest M."/>
            <person name="Warren A I."/>
            <person name="Generalovic N T."/>
            <person name="Byers J.R.P. K."/>
            <person name="Montejo-Kovacevich G."/>
            <person name="Yen C E."/>
        </authorList>
    </citation>
    <scope>NUCLEOTIDE SEQUENCE [LARGE SCALE GENOMIC DNA]</scope>
</reference>
<comment type="subcellular location">
    <subcellularLocation>
        <location evidence="1">Cell membrane</location>
        <topology evidence="1">Multi-pass membrane protein</topology>
    </subcellularLocation>
</comment>
<keyword evidence="4 10" id="KW-0812">Transmembrane</keyword>
<feature type="transmembrane region" description="Helical" evidence="12">
    <location>
        <begin position="92"/>
        <end position="112"/>
    </location>
</feature>
<feature type="transmembrane region" description="Helical" evidence="12">
    <location>
        <begin position="132"/>
        <end position="150"/>
    </location>
</feature>
<dbReference type="Pfam" id="PF00001">
    <property type="entry name" value="7tm_1"/>
    <property type="match status" value="1"/>
</dbReference>
<dbReference type="PROSITE" id="PS00237">
    <property type="entry name" value="G_PROTEIN_RECEP_F1_1"/>
    <property type="match status" value="1"/>
</dbReference>